<feature type="region of interest" description="Disordered" evidence="1">
    <location>
        <begin position="58"/>
        <end position="83"/>
    </location>
</feature>
<proteinExistence type="predicted"/>
<comment type="caution">
    <text evidence="2">The sequence shown here is derived from an EMBL/GenBank/DDBJ whole genome shotgun (WGS) entry which is preliminary data.</text>
</comment>
<protein>
    <submittedName>
        <fullName evidence="2">Uncharacterized protein</fullName>
    </submittedName>
</protein>
<keyword evidence="3" id="KW-1185">Reference proteome</keyword>
<name>A0AAV4N6N5_CAEEX</name>
<sequence>MQEPSLKRETTLPQHIKALICAKDGLTLANRNTKSKKKLKPRLTLYATVLDILFSGEDASSFPDQDDSKDFNPKFFNRKRNNQ</sequence>
<accession>A0AAV4N6N5</accession>
<dbReference type="EMBL" id="BPLR01002996">
    <property type="protein sequence ID" value="GIX80044.1"/>
    <property type="molecule type" value="Genomic_DNA"/>
</dbReference>
<evidence type="ECO:0000313" key="2">
    <source>
        <dbReference type="EMBL" id="GIX80044.1"/>
    </source>
</evidence>
<dbReference type="Proteomes" id="UP001054945">
    <property type="component" value="Unassembled WGS sequence"/>
</dbReference>
<evidence type="ECO:0000256" key="1">
    <source>
        <dbReference type="SAM" id="MobiDB-lite"/>
    </source>
</evidence>
<gene>
    <name evidence="2" type="ORF">CEXT_610691</name>
</gene>
<dbReference type="AlphaFoldDB" id="A0AAV4N6N5"/>
<organism evidence="2 3">
    <name type="scientific">Caerostris extrusa</name>
    <name type="common">Bark spider</name>
    <name type="synonym">Caerostris bankana</name>
    <dbReference type="NCBI Taxonomy" id="172846"/>
    <lineage>
        <taxon>Eukaryota</taxon>
        <taxon>Metazoa</taxon>
        <taxon>Ecdysozoa</taxon>
        <taxon>Arthropoda</taxon>
        <taxon>Chelicerata</taxon>
        <taxon>Arachnida</taxon>
        <taxon>Araneae</taxon>
        <taxon>Araneomorphae</taxon>
        <taxon>Entelegynae</taxon>
        <taxon>Araneoidea</taxon>
        <taxon>Araneidae</taxon>
        <taxon>Caerostris</taxon>
    </lineage>
</organism>
<evidence type="ECO:0000313" key="3">
    <source>
        <dbReference type="Proteomes" id="UP001054945"/>
    </source>
</evidence>
<reference evidence="2 3" key="1">
    <citation type="submission" date="2021-06" db="EMBL/GenBank/DDBJ databases">
        <title>Caerostris extrusa draft genome.</title>
        <authorList>
            <person name="Kono N."/>
            <person name="Arakawa K."/>
        </authorList>
    </citation>
    <scope>NUCLEOTIDE SEQUENCE [LARGE SCALE GENOMIC DNA]</scope>
</reference>